<dbReference type="EMBL" id="JARIHO010000014">
    <property type="protein sequence ID" value="KAJ7350756.1"/>
    <property type="molecule type" value="Genomic_DNA"/>
</dbReference>
<organism evidence="1 2">
    <name type="scientific">Mycena albidolilacea</name>
    <dbReference type="NCBI Taxonomy" id="1033008"/>
    <lineage>
        <taxon>Eukaryota</taxon>
        <taxon>Fungi</taxon>
        <taxon>Dikarya</taxon>
        <taxon>Basidiomycota</taxon>
        <taxon>Agaricomycotina</taxon>
        <taxon>Agaricomycetes</taxon>
        <taxon>Agaricomycetidae</taxon>
        <taxon>Agaricales</taxon>
        <taxon>Marasmiineae</taxon>
        <taxon>Mycenaceae</taxon>
        <taxon>Mycena</taxon>
    </lineage>
</organism>
<proteinExistence type="predicted"/>
<comment type="caution">
    <text evidence="1">The sequence shown here is derived from an EMBL/GenBank/DDBJ whole genome shotgun (WGS) entry which is preliminary data.</text>
</comment>
<evidence type="ECO:0000313" key="2">
    <source>
        <dbReference type="Proteomes" id="UP001218218"/>
    </source>
</evidence>
<protein>
    <submittedName>
        <fullName evidence="1">Uncharacterized protein</fullName>
    </submittedName>
</protein>
<keyword evidence="2" id="KW-1185">Reference proteome</keyword>
<dbReference type="AlphaFoldDB" id="A0AAD7A6V8"/>
<accession>A0AAD7A6V8</accession>
<evidence type="ECO:0000313" key="1">
    <source>
        <dbReference type="EMBL" id="KAJ7350756.1"/>
    </source>
</evidence>
<reference evidence="1" key="1">
    <citation type="submission" date="2023-03" db="EMBL/GenBank/DDBJ databases">
        <title>Massive genome expansion in bonnet fungi (Mycena s.s.) driven by repeated elements and novel gene families across ecological guilds.</title>
        <authorList>
            <consortium name="Lawrence Berkeley National Laboratory"/>
            <person name="Harder C.B."/>
            <person name="Miyauchi S."/>
            <person name="Viragh M."/>
            <person name="Kuo A."/>
            <person name="Thoen E."/>
            <person name="Andreopoulos B."/>
            <person name="Lu D."/>
            <person name="Skrede I."/>
            <person name="Drula E."/>
            <person name="Henrissat B."/>
            <person name="Morin E."/>
            <person name="Kohler A."/>
            <person name="Barry K."/>
            <person name="LaButti K."/>
            <person name="Morin E."/>
            <person name="Salamov A."/>
            <person name="Lipzen A."/>
            <person name="Mereny Z."/>
            <person name="Hegedus B."/>
            <person name="Baldrian P."/>
            <person name="Stursova M."/>
            <person name="Weitz H."/>
            <person name="Taylor A."/>
            <person name="Grigoriev I.V."/>
            <person name="Nagy L.G."/>
            <person name="Martin F."/>
            <person name="Kauserud H."/>
        </authorList>
    </citation>
    <scope>NUCLEOTIDE SEQUENCE</scope>
    <source>
        <strain evidence="1">CBHHK002</strain>
    </source>
</reference>
<gene>
    <name evidence="1" type="ORF">DFH08DRAFT_995652</name>
</gene>
<sequence length="286" mass="32219">MSGASYLLCRWDSKAEPAPLIDMICLFPALEELEIRQGFEVSVSSPPATAVLPRPLRRLELVTTPFKTIRPFFAWLDAFGHLPNVDVVRLPRLKSEHDVLGARQILQQLGGAPQYLDIALQHTTVVRTSSSLLPKLTRHTVNACTAFDLSLHPNLKELVIRDLSLRRFDFDRNRILLWLTSLAAPAFERLVLVGIDLMALNQSFNWAAVDAFLCSERFPRLQGVLFHYQHTGHHCDNHAFLRETLPLLEAAGLLRKKWMLTYRDTAALSKCSILGIEFALTSVLGS</sequence>
<name>A0AAD7A6V8_9AGAR</name>
<dbReference type="Proteomes" id="UP001218218">
    <property type="component" value="Unassembled WGS sequence"/>
</dbReference>